<dbReference type="NCBIfam" id="TIGR01451">
    <property type="entry name" value="B_ant_repeat"/>
    <property type="match status" value="1"/>
</dbReference>
<dbReference type="InterPro" id="IPR025667">
    <property type="entry name" value="SprB_repeat"/>
</dbReference>
<reference evidence="1 2" key="1">
    <citation type="submission" date="2018-10" db="EMBL/GenBank/DDBJ databases">
        <title>Sinomicrobium pectinilyticum sp. nov., a pectinase-producing bacterium isolated from alkaline and saline soil, and emended description of the genus Sinomicrobium.</title>
        <authorList>
            <person name="Cheng B."/>
            <person name="Li C."/>
            <person name="Lai Q."/>
            <person name="Du M."/>
            <person name="Shao Z."/>
            <person name="Xu P."/>
            <person name="Yang C."/>
        </authorList>
    </citation>
    <scope>NUCLEOTIDE SEQUENCE [LARGE SCALE GENOMIC DNA]</scope>
    <source>
        <strain evidence="1 2">5DNS001</strain>
    </source>
</reference>
<accession>A0A3N0E8I1</accession>
<keyword evidence="2" id="KW-1185">Reference proteome</keyword>
<dbReference type="Proteomes" id="UP000267469">
    <property type="component" value="Unassembled WGS sequence"/>
</dbReference>
<evidence type="ECO:0008006" key="3">
    <source>
        <dbReference type="Google" id="ProtNLM"/>
    </source>
</evidence>
<proteinExistence type="predicted"/>
<dbReference type="Pfam" id="PF13585">
    <property type="entry name" value="CHU_C"/>
    <property type="match status" value="1"/>
</dbReference>
<dbReference type="InterPro" id="IPR047589">
    <property type="entry name" value="DUF11_rpt"/>
</dbReference>
<name>A0A3N0E8I1_SINP1</name>
<dbReference type="OrthoDB" id="607469at2"/>
<evidence type="ECO:0000313" key="1">
    <source>
        <dbReference type="EMBL" id="RNL84113.1"/>
    </source>
</evidence>
<organism evidence="1 2">
    <name type="scientific">Sinomicrobium pectinilyticum</name>
    <dbReference type="NCBI Taxonomy" id="1084421"/>
    <lineage>
        <taxon>Bacteria</taxon>
        <taxon>Pseudomonadati</taxon>
        <taxon>Bacteroidota</taxon>
        <taxon>Flavobacteriia</taxon>
        <taxon>Flavobacteriales</taxon>
        <taxon>Flavobacteriaceae</taxon>
        <taxon>Sinomicrobium</taxon>
    </lineage>
</organism>
<protein>
    <recommendedName>
        <fullName evidence="3">DUF11 domain-containing protein</fullName>
    </recommendedName>
</protein>
<dbReference type="InterPro" id="IPR026341">
    <property type="entry name" value="T9SS_type_B"/>
</dbReference>
<dbReference type="RefSeq" id="WP_123216703.1">
    <property type="nucleotide sequence ID" value="NZ_RJTM01000099.1"/>
</dbReference>
<comment type="caution">
    <text evidence="1">The sequence shown here is derived from an EMBL/GenBank/DDBJ whole genome shotgun (WGS) entry which is preliminary data.</text>
</comment>
<gene>
    <name evidence="1" type="ORF">ED312_14315</name>
</gene>
<dbReference type="Pfam" id="PF13573">
    <property type="entry name" value="SprB"/>
    <property type="match status" value="7"/>
</dbReference>
<sequence>MMKNSTAFRSLVLVVYVLFAPIIAMQAQVYEPFGVRYEQRVRGNMTMISNNILNRNDGPNQGPNDPYNYDGSRWWGWGDDEYNDRYNMEYINVDNGRPGIFSSSNASLTIADSQGCYEIVYAALYWSGTYPYNSKTDNDREDIREVKLKLPGENTYIDITGEVVYDGLGDSDNAPYACYADITGYIMDLDNAEGEYTVANVRASEGNYGSSTDPYFTGGSSAGWTIFLVYKDRALPARFITSFDGFAAITQAGQSSVDVPVSGFRTNPTGPVRANLMTLALEGDRGISRDHFLLDAGSNNNFQNVSDGHNPPDNFFNSRISVNNVEFMDRVPASRNTLGYDATIVDITGMLDNNETQATMRFDTSGDSYYPFFSAFSAEVVMPDIRLVKKIQDPAGNDIADQEVALGETLIYRIEFKNIGNDDAENFTIRDQLPLNARANVEISAINERITWTHDTETGEIVFNVPDDMVEAGAATGWAEIKVNVATDCSNFAAACSHIIRNQAYATYRGKESGEEINEDPSLSGVNNCYIGEPVPVNILASTATCTFEREEILCEGELTITAGGGFETYTWRNEAGDIVGDTQSITVNIPGRYTVHKEVPGGSTCPDLDEVVDVVLFGETQVNPLLAEADVVETCTDDGSSLPKFFLCGVNDRRAVNVSVTDGTIRWEKLNENGACGPADRDAVCANKNSACTWGTVGTNSEYTVGQDGSGQYRLVISYEGGCFSRFYFNVYTNDLDPAVVTSNIICGNPGNITVDEVPAGYEYRWFRDNILIYDWDVEDNSIEAADTGVYKVEIRQRDVQDGCVFVEDNIIIQNRELTVNIEVDPVTACDVPGLIDITVEDVGPQYNYLITNQTQSVELANSGPTSNTRYTFKPTDAATYHIEVTAEDGSCFYEEDVVVARLDPLQLSANATEYISCNGTGTVELTSGGGGAVHWYAIYRKDGTALNPDYTDDFQQNGTFEITEAGDYQFIVMDEEGCADYANVTVEEYAPVDYDIHTENISCYGESDGSIAIDYAPGGNVIFSYLLEDEAGNDITSAYQVGDNFENLPPGNYRLTVIQTRGNNVCTGAPEDITITQPDSPLTATSGVSETVECDPTAGGQTRIVNAEGGTPPYQYSFDGGVTYNGNNTGYLTSGTHNVSIKDAGGCVYAMVVQVPEPLDPPTATVDVGDYDCEGNAEVTINLDGENADYDYWYEIDGVLNTPDSTSAVFTGITPGNHTIRVNYVTKNPPQAGELMVETFGTGPTVPTPYISSAYCFEPQTGQATACDPNGNPQINDGEYAVTGRIEHPFGTWIQPADHTGLPNGRMLVINVGDVVGEGGIMYRKPVHDVIPDRDVIVSVWGINLNRSGSAGLGDPNLVIQLRDNTDQVVAEYTTADIPKDETWHHYEIPLNPGNRTELDIVILTNSTVIQGNDLALDDIIAYQVPRQCPGTVELPVQIESGREFDVNITNVADLYCHDETTTNISFNVRNFNTATGYEYSVDGGATWNTRTTSPAVVNVPVDTDARQVTLMVRYADGECEMTFTEDVDVPDAVVVDITDVVEATCTVGAGITVEGSGGVPPYRFSIDGGATWTEAGTTGQFQDVAAGTYTIRVRDKNHCTGSLEDIIIDAPVPLTFTAEPVACYNGDSNGQIAVEVQSGNGMYQFQINGGEWRSPNPPTAEGYYFMELSAGTYSVRVKDSAGCIADPVTVVIHNELIATVTATDINCDPGTIEVSPEGGTGNYVYAYVPAGSTVTDGDFSATDIFEVSTGNQGDYDIYVRDNNGGEGYCEYMETVTIALVPELLIDVSAEAAQCYGETGTVNVQITSVQGLYQIDLLDDTNTVVSSVTDMAGTSRLFTNLEGGAYTVKVRDRFGCEKEESVAVDEPEELTADLEAVLPEDCDNTDPDEYGVRFTNYPGNYDGLTVQFSVDNGVNWSSDPEFTGYVSGSELLISMRTYDEATSEEICRVDFEDPFIVPYPPVSLVIDAKAAAVGCDFQVTVEGEGGVPPYTFAVVEGSGEAPPPGSPEWVNDGGVPQPSAEYTFTGLLPGRTYTFLVKDATGCVRANDVDIYDEFDIINTEISYESTPACYQEDNGQITFDINYEDAGEHEDQMRWELKRSGDNTVVRDSNGVIDYTSVPVTVEIDNLPPGEYYLEVIEVDNSGVDACSSASRNIRIGEANQIRVNRIEKQDITCNTPGFVRIVGATGGWGGYTYTLTSPNLNEDIVSTDNVVNITYDKVIDPSLPVDVTISIEDQYGCARDVGTEVLNASQPPQISSVDIKGCSAPFSIEIGATGGSGTYSYSIDNGIGFENNGGIFPNVTAGIYEVMVIDENGCIAGPETVEVYSLFEATAEVSKLLDCSASPDAQITITASGGSGNYSYAIAGGVTVPEGDMPDNPFTLTVPASGEYTVTVYDKGPDNTTTDYTKCEIEKAITVEEPIQPGFVVRATDISCNGADDGTIRITAINNGAEPLSYTLTPMLPGITVMPGGNGFENVPEGSYTVTATGANSCETDSTGILIREPDPIVIPPSGITLTQFGCSQGNNTDEASVSIDPATITGGSGTYVTYEFTDSATSTIVQSGSSPQLIWADPAGGDFIINVYDSEGCMGTANLTIDAFDEIIEAHLIVNDEATCTNGESVSVRATLTSGNTNKIEWSLDDEDGDPDNNTWQPYGTQITGLAPGSYIFLVRHRDTGCIVPVTHTVAEPERFKVVVDVLNDVTCPGSETGRITIEITETSYTGVFEWAIFHANDDTTVIKSGAHNASNGPTPPINLEGGSYNVVVREMDSPECSNTIGFGISEPIGGDIEEETEVTVTPITCERTEGSIYILASGGWGGFTYYVAPTSSPAPSESDFTTTRNYTGLTANAYQVWVKDAGGCIVRLDDVNLSTPTPVTADIAAVPGTELQCIGDDNVQVGVQNVAGGSGNYGYRLNRYADDGTTIVSTSDLSANPAFTNLGAGIYSITVEDEWGCIYTTNTITITEPAPIVATLEIVSGITCENDAEIRASATGGTGGPYMFSENINGPYTSVDTFTKEPGTYTVYARDADNCEPVRSNEVTIAEIQDIAINLDLSSTSVNCYGDNTGVIRASATGGLGNYVYILLDENQDEIAGQQNTSGVFNGLIAGDYHVKVESNDCEKVSGMISVTEPDELVVDPDIIHVSCYGGSDGRISLTATGGTGTVKYAISPNLRQFDETGEFDGLAAGDYTVIAQDANGCFRQFELSVTQPDELDATLSYTAEICKDDGDASIDVQITGGTAPYETSLNNTSDYQSGRVQFAGLTGGETYVVFIKDANGCETYEVISIPEGVDIVPTVTIAYGYCRNSSFTNEVVVNIADPDEVTRVTYSLDGGAPRTNNIFVNLAPGLHTVDVRHTNGCMKSVSFTVDPVTPLDRVEVTATTDVDCYGTETGMITIQATGGHGNIEYAVEGIDVYQSSNIFRDLGAGTYTIIARDEAGCTVTANATIAGPAQPINVQVVDRQEEICQGDSDAYVEIQVSGGTPPYATSLNGPGNYVNNRFMFTGLSGGRTHEIYVKDSGGCVFVAPVIFAGPVTIDPRAVVSYSCSGAYSTNEVTIGVNENVKDNVMYRLDGAAGQLGNTFHNLAPGLHTVEVIHANGCSRNVSFTVDDVEPLELRLEVNNLNQITAIASGGAGGYEYYVDDISLNGKNTYYISHTAVYTVRVVDANGCVAMTSISMEFIDIEIPNVFTPNGDGYEDAWKIRNSEAYPDMIVIIYDRYGRELAKLPQGAGWDGIYKGRLLPTGDYWYTLKLNGENDTREFIGHFTLYR</sequence>
<dbReference type="EMBL" id="RJTM01000099">
    <property type="protein sequence ID" value="RNL84113.1"/>
    <property type="molecule type" value="Genomic_DNA"/>
</dbReference>
<evidence type="ECO:0000313" key="2">
    <source>
        <dbReference type="Proteomes" id="UP000267469"/>
    </source>
</evidence>
<dbReference type="NCBIfam" id="TIGR04131">
    <property type="entry name" value="Bac_Flav_CTERM"/>
    <property type="match status" value="1"/>
</dbReference>